<sequence length="185" mass="20172">MQWAKRLDHSVQKINAALMVLACIFLGILVVTCIMMVLTRFIPNFTLTGLEEIARYAFIFLTFFAAGAGTGSNAHPGLTLLRDALPKKGRFALDLIVYLLIALFGVIFIVCGYQAAMGVSKLISTSWRIPMPIIYFSAVLGGIFITGNTINNVIQLIVCGDDKRSTEIEEVQIVAAQQAEGGKNK</sequence>
<evidence type="ECO:0000313" key="12">
    <source>
        <dbReference type="Proteomes" id="UP000606499"/>
    </source>
</evidence>
<dbReference type="GO" id="GO:0005886">
    <property type="term" value="C:plasma membrane"/>
    <property type="evidence" value="ECO:0007669"/>
    <property type="project" value="UniProtKB-SubCell"/>
</dbReference>
<evidence type="ECO:0000259" key="10">
    <source>
        <dbReference type="Pfam" id="PF04290"/>
    </source>
</evidence>
<feature type="domain" description="Tripartite ATP-independent periplasmic transporters DctQ component" evidence="10">
    <location>
        <begin position="30"/>
        <end position="157"/>
    </location>
</feature>
<dbReference type="Proteomes" id="UP000606499">
    <property type="component" value="Unassembled WGS sequence"/>
</dbReference>
<comment type="caution">
    <text evidence="11">The sequence shown here is derived from an EMBL/GenBank/DDBJ whole genome shotgun (WGS) entry which is preliminary data.</text>
</comment>
<keyword evidence="2" id="KW-0813">Transport</keyword>
<dbReference type="GO" id="GO:0015740">
    <property type="term" value="P:C4-dicarboxylate transport"/>
    <property type="evidence" value="ECO:0007669"/>
    <property type="project" value="TreeGrafter"/>
</dbReference>
<protein>
    <submittedName>
        <fullName evidence="11">TRAP transporter small permease</fullName>
    </submittedName>
</protein>
<name>A0A923RWC8_9FIRM</name>
<accession>A0A923RWC8</accession>
<keyword evidence="4" id="KW-0997">Cell inner membrane</keyword>
<dbReference type="Pfam" id="PF04290">
    <property type="entry name" value="DctQ"/>
    <property type="match status" value="1"/>
</dbReference>
<dbReference type="GO" id="GO:0022857">
    <property type="term" value="F:transmembrane transporter activity"/>
    <property type="evidence" value="ECO:0007669"/>
    <property type="project" value="TreeGrafter"/>
</dbReference>
<feature type="transmembrane region" description="Helical" evidence="9">
    <location>
        <begin position="127"/>
        <end position="147"/>
    </location>
</feature>
<evidence type="ECO:0000256" key="5">
    <source>
        <dbReference type="ARBA" id="ARBA00022692"/>
    </source>
</evidence>
<keyword evidence="6 9" id="KW-1133">Transmembrane helix</keyword>
<dbReference type="InterPro" id="IPR055348">
    <property type="entry name" value="DctQ"/>
</dbReference>
<evidence type="ECO:0000256" key="9">
    <source>
        <dbReference type="SAM" id="Phobius"/>
    </source>
</evidence>
<reference evidence="11" key="1">
    <citation type="submission" date="2020-08" db="EMBL/GenBank/DDBJ databases">
        <title>Genome public.</title>
        <authorList>
            <person name="Liu C."/>
            <person name="Sun Q."/>
        </authorList>
    </citation>
    <scope>NUCLEOTIDE SEQUENCE</scope>
    <source>
        <strain evidence="11">NSJ-28</strain>
    </source>
</reference>
<dbReference type="AlphaFoldDB" id="A0A923RWC8"/>
<evidence type="ECO:0000256" key="2">
    <source>
        <dbReference type="ARBA" id="ARBA00022448"/>
    </source>
</evidence>
<evidence type="ECO:0000256" key="8">
    <source>
        <dbReference type="ARBA" id="ARBA00038436"/>
    </source>
</evidence>
<keyword evidence="3" id="KW-1003">Cell membrane</keyword>
<organism evidence="11 12">
    <name type="scientific">Agathobaculum faecis</name>
    <dbReference type="NCBI Taxonomy" id="2763013"/>
    <lineage>
        <taxon>Bacteria</taxon>
        <taxon>Bacillati</taxon>
        <taxon>Bacillota</taxon>
        <taxon>Clostridia</taxon>
        <taxon>Eubacteriales</taxon>
        <taxon>Butyricicoccaceae</taxon>
        <taxon>Agathobaculum</taxon>
    </lineage>
</organism>
<gene>
    <name evidence="11" type="ORF">H8S45_10175</name>
</gene>
<evidence type="ECO:0000256" key="3">
    <source>
        <dbReference type="ARBA" id="ARBA00022475"/>
    </source>
</evidence>
<evidence type="ECO:0000313" key="11">
    <source>
        <dbReference type="EMBL" id="MBC5725819.1"/>
    </source>
</evidence>
<keyword evidence="5 9" id="KW-0812">Transmembrane</keyword>
<dbReference type="RefSeq" id="WP_054327839.1">
    <property type="nucleotide sequence ID" value="NZ_JACOPL010000008.1"/>
</dbReference>
<feature type="transmembrane region" description="Helical" evidence="9">
    <location>
        <begin position="95"/>
        <end position="115"/>
    </location>
</feature>
<proteinExistence type="inferred from homology"/>
<comment type="similarity">
    <text evidence="8">Belongs to the TRAP transporter small permease family.</text>
</comment>
<dbReference type="InterPro" id="IPR007387">
    <property type="entry name" value="TRAP_DctQ"/>
</dbReference>
<evidence type="ECO:0000256" key="1">
    <source>
        <dbReference type="ARBA" id="ARBA00004429"/>
    </source>
</evidence>
<keyword evidence="12" id="KW-1185">Reference proteome</keyword>
<feature type="transmembrane region" description="Helical" evidence="9">
    <location>
        <begin position="53"/>
        <end position="74"/>
    </location>
</feature>
<dbReference type="PANTHER" id="PTHR35011:SF2">
    <property type="entry name" value="2,3-DIKETO-L-GULONATE TRAP TRANSPORTER SMALL PERMEASE PROTEIN YIAM"/>
    <property type="match status" value="1"/>
</dbReference>
<comment type="subcellular location">
    <subcellularLocation>
        <location evidence="1">Cell inner membrane</location>
        <topology evidence="1">Multi-pass membrane protein</topology>
    </subcellularLocation>
</comment>
<dbReference type="EMBL" id="JACOPL010000008">
    <property type="protein sequence ID" value="MBC5725819.1"/>
    <property type="molecule type" value="Genomic_DNA"/>
</dbReference>
<keyword evidence="7 9" id="KW-0472">Membrane</keyword>
<dbReference type="PANTHER" id="PTHR35011">
    <property type="entry name" value="2,3-DIKETO-L-GULONATE TRAP TRANSPORTER SMALL PERMEASE PROTEIN YIAM"/>
    <property type="match status" value="1"/>
</dbReference>
<feature type="transmembrane region" description="Helical" evidence="9">
    <location>
        <begin position="16"/>
        <end position="41"/>
    </location>
</feature>
<evidence type="ECO:0000256" key="7">
    <source>
        <dbReference type="ARBA" id="ARBA00023136"/>
    </source>
</evidence>
<evidence type="ECO:0000256" key="6">
    <source>
        <dbReference type="ARBA" id="ARBA00022989"/>
    </source>
</evidence>
<evidence type="ECO:0000256" key="4">
    <source>
        <dbReference type="ARBA" id="ARBA00022519"/>
    </source>
</evidence>